<dbReference type="AlphaFoldDB" id="A0AA37HWP1"/>
<keyword evidence="2" id="KW-1185">Reference proteome</keyword>
<reference evidence="1" key="2">
    <citation type="submission" date="2021-08" db="EMBL/GenBank/DDBJ databases">
        <authorList>
            <person name="Tani A."/>
            <person name="Ola A."/>
            <person name="Ogura Y."/>
            <person name="Katsura K."/>
            <person name="Hayashi T."/>
        </authorList>
    </citation>
    <scope>NUCLEOTIDE SEQUENCE</scope>
    <source>
        <strain evidence="1">NBRC 103626</strain>
    </source>
</reference>
<dbReference type="Proteomes" id="UP001055108">
    <property type="component" value="Unassembled WGS sequence"/>
</dbReference>
<dbReference type="InterPro" id="IPR016024">
    <property type="entry name" value="ARM-type_fold"/>
</dbReference>
<protein>
    <recommendedName>
        <fullName evidence="3">HEAT repeat domain-containing protein</fullName>
    </recommendedName>
</protein>
<gene>
    <name evidence="1" type="ORF">NBEOAGPD_4921</name>
</gene>
<dbReference type="EMBL" id="BPQM01000152">
    <property type="protein sequence ID" value="GJD81667.1"/>
    <property type="molecule type" value="Genomic_DNA"/>
</dbReference>
<reference evidence="1" key="1">
    <citation type="journal article" date="2016" name="Front. Microbiol.">
        <title>Genome Sequence of the Piezophilic, Mesophilic Sulfate-Reducing Bacterium Desulfovibrio indicus J2T.</title>
        <authorList>
            <person name="Cao J."/>
            <person name="Maignien L."/>
            <person name="Shao Z."/>
            <person name="Alain K."/>
            <person name="Jebbar M."/>
        </authorList>
    </citation>
    <scope>NUCLEOTIDE SEQUENCE</scope>
    <source>
        <strain evidence="1">NBRC 103626</strain>
    </source>
</reference>
<evidence type="ECO:0000313" key="1">
    <source>
        <dbReference type="EMBL" id="GJD81667.1"/>
    </source>
</evidence>
<evidence type="ECO:0000313" key="2">
    <source>
        <dbReference type="Proteomes" id="UP001055108"/>
    </source>
</evidence>
<comment type="caution">
    <text evidence="1">The sequence shown here is derived from an EMBL/GenBank/DDBJ whole genome shotgun (WGS) entry which is preliminary data.</text>
</comment>
<proteinExistence type="predicted"/>
<name>A0AA37HWP1_9HYPH</name>
<dbReference type="RefSeq" id="WP_238306898.1">
    <property type="nucleotide sequence ID" value="NZ_BPQM01000152.1"/>
</dbReference>
<sequence>MADLSFLPYDNDHADPMCGSMRRDDEIETYVAAGKRNAEVMMLMRNWCAHARAQRMGGVGMIEQMTGLPISHFSMQCDHAPAGGMAAFDFGDSALDFYDRNCATCVVRKPVGLPNLSRLVNEREEQRRIAAARFQIEQAQAAEALKLRSDARAALRKDLDAVNQAIIDDLDAYDREHDEVDRTRLSETARLAPERIHKKLVDLLFDQASASASLALVALDVAAQVEPKELRTLLLAQRVFRGHLETRLAHKILLVNLCVMKDGDITELVSAAAELASPDRSHFLGGEGPRSSPKLLLAMWKERPEAVRAGIDRLLDLKTTSSSQLAGRAISLIIRIDPTAAKTFVLAVASRYVRANQLLPDLGDYASLGDMAWAIDLILSLEPEALDASLQDLAVGASIEAKRNIANIYAEAWRGHFRKGKEKPHPIDRLKLGLDRLLWLPTQIFDKNVLQTVSDAFRYPPDEVWPLLEQEADKLIGAALLLDDLIAHKQRGQSEGADFLARIEWQNLRSSAYGVVEQFLNAAAKAAKTREAKARFIAAIQAIPEERGLLRGIATKAATRMAGDVEGLKAVLSTLYSGLVGADVLGRAYAAEALSKIPARGRQNLPELVYEAFCVLLLDQFVAVHTAAVRALGQISLPDNLKPRAAFALFKLVSVYSESKDNDDFLIDCIDELSRHIDHLPNPDKLREFLCHATLKAQPLYVRSEVRSLIHSLKQCDDFPLVVAHVLPQYADNMNQHYDESNLVAAMTPEGVRKHRARLFEVGKGLAEPAMWLATLIADALYRAGARDEAADLLEHMANLFGSTVKDQSRALFVGFPLLAYRMEQALDAGDNAAWARFAEEWDEAVTLQKAIMDDRRARDSRSRFPFSH</sequence>
<dbReference type="SUPFAM" id="SSF48371">
    <property type="entry name" value="ARM repeat"/>
    <property type="match status" value="1"/>
</dbReference>
<organism evidence="1 2">
    <name type="scientific">Methylobacterium gregans</name>
    <dbReference type="NCBI Taxonomy" id="374424"/>
    <lineage>
        <taxon>Bacteria</taxon>
        <taxon>Pseudomonadati</taxon>
        <taxon>Pseudomonadota</taxon>
        <taxon>Alphaproteobacteria</taxon>
        <taxon>Hyphomicrobiales</taxon>
        <taxon>Methylobacteriaceae</taxon>
        <taxon>Methylobacterium</taxon>
    </lineage>
</organism>
<accession>A0AA37HWP1</accession>
<evidence type="ECO:0008006" key="3">
    <source>
        <dbReference type="Google" id="ProtNLM"/>
    </source>
</evidence>